<proteinExistence type="predicted"/>
<dbReference type="EMBL" id="LXPE01000022">
    <property type="protein sequence ID" value="OBA26196.1"/>
    <property type="molecule type" value="Genomic_DNA"/>
</dbReference>
<evidence type="ECO:0000256" key="1">
    <source>
        <dbReference type="SAM" id="MobiDB-lite"/>
    </source>
</evidence>
<organism evidence="2 3">
    <name type="scientific">Hanseniaspora valbyensis NRRL Y-1626</name>
    <dbReference type="NCBI Taxonomy" id="766949"/>
    <lineage>
        <taxon>Eukaryota</taxon>
        <taxon>Fungi</taxon>
        <taxon>Dikarya</taxon>
        <taxon>Ascomycota</taxon>
        <taxon>Saccharomycotina</taxon>
        <taxon>Saccharomycetes</taxon>
        <taxon>Saccharomycodales</taxon>
        <taxon>Saccharomycodaceae</taxon>
        <taxon>Hanseniaspora</taxon>
    </lineage>
</organism>
<keyword evidence="3" id="KW-1185">Reference proteome</keyword>
<feature type="region of interest" description="Disordered" evidence="1">
    <location>
        <begin position="290"/>
        <end position="311"/>
    </location>
</feature>
<feature type="compositionally biased region" description="Low complexity" evidence="1">
    <location>
        <begin position="335"/>
        <end position="351"/>
    </location>
</feature>
<feature type="region of interest" description="Disordered" evidence="1">
    <location>
        <begin position="335"/>
        <end position="364"/>
    </location>
</feature>
<feature type="compositionally biased region" description="Polar residues" evidence="1">
    <location>
        <begin position="1"/>
        <end position="13"/>
    </location>
</feature>
<evidence type="ECO:0000313" key="3">
    <source>
        <dbReference type="Proteomes" id="UP000092321"/>
    </source>
</evidence>
<protein>
    <submittedName>
        <fullName evidence="2">Uncharacterized protein</fullName>
    </submittedName>
</protein>
<feature type="region of interest" description="Disordered" evidence="1">
    <location>
        <begin position="84"/>
        <end position="105"/>
    </location>
</feature>
<dbReference type="Proteomes" id="UP000092321">
    <property type="component" value="Unassembled WGS sequence"/>
</dbReference>
<accession>A0A1B7TBS4</accession>
<feature type="compositionally biased region" description="Low complexity" evidence="1">
    <location>
        <begin position="84"/>
        <end position="100"/>
    </location>
</feature>
<feature type="region of interest" description="Disordered" evidence="1">
    <location>
        <begin position="155"/>
        <end position="210"/>
    </location>
</feature>
<feature type="region of interest" description="Disordered" evidence="1">
    <location>
        <begin position="1"/>
        <end position="21"/>
    </location>
</feature>
<gene>
    <name evidence="2" type="ORF">HANVADRAFT_53358</name>
</gene>
<evidence type="ECO:0000313" key="2">
    <source>
        <dbReference type="EMBL" id="OBA26196.1"/>
    </source>
</evidence>
<dbReference type="OrthoDB" id="5364312at2759"/>
<sequence length="402" mass="44293">MSDIESINSSQSKHFSDHSNEDYISRTNSYSTHSAANPHSIFERTVEEPLCNTPLLMHQAQRRLSRTNSIVSFSSSNNNYSTQPITINSNSRSTSNLSNLYRTSSQASVNRRTSVISTQRHNENFIAPSLDSTCHIINDNNTTIDDIQIEDHHPLSTSATSSVCPDSPNDSIFSPPGTSNNDHSSNINRNSPGTSPTANIKGPLSRRPSTIGLDMALGLHREEVNTNNEQQSPPLRLNTFGFSNNNNNNNNSNNNINNGNVASGLNSAISDSPRLIRFQSYADILTEESSSLRRPSFGNANSSSLSVKPQLSQSSQDMLEFQFGKQPSLLRKNSINSHHNLSNSPISSPLNASKPSIGSQHPLKNVVKEGVRQDIFEKVTPQAYRKFDSNEKSPFHQLLSKD</sequence>
<comment type="caution">
    <text evidence="2">The sequence shown here is derived from an EMBL/GenBank/DDBJ whole genome shotgun (WGS) entry which is preliminary data.</text>
</comment>
<reference evidence="3" key="1">
    <citation type="journal article" date="2016" name="Proc. Natl. Acad. Sci. U.S.A.">
        <title>Comparative genomics of biotechnologically important yeasts.</title>
        <authorList>
            <person name="Riley R."/>
            <person name="Haridas S."/>
            <person name="Wolfe K.H."/>
            <person name="Lopes M.R."/>
            <person name="Hittinger C.T."/>
            <person name="Goeker M."/>
            <person name="Salamov A.A."/>
            <person name="Wisecaver J.H."/>
            <person name="Long T.M."/>
            <person name="Calvey C.H."/>
            <person name="Aerts A.L."/>
            <person name="Barry K.W."/>
            <person name="Choi C."/>
            <person name="Clum A."/>
            <person name="Coughlan A.Y."/>
            <person name="Deshpande S."/>
            <person name="Douglass A.P."/>
            <person name="Hanson S.J."/>
            <person name="Klenk H.-P."/>
            <person name="LaButti K.M."/>
            <person name="Lapidus A."/>
            <person name="Lindquist E.A."/>
            <person name="Lipzen A.M."/>
            <person name="Meier-Kolthoff J.P."/>
            <person name="Ohm R.A."/>
            <person name="Otillar R.P."/>
            <person name="Pangilinan J.L."/>
            <person name="Peng Y."/>
            <person name="Rokas A."/>
            <person name="Rosa C.A."/>
            <person name="Scheuner C."/>
            <person name="Sibirny A.A."/>
            <person name="Slot J.C."/>
            <person name="Stielow J.B."/>
            <person name="Sun H."/>
            <person name="Kurtzman C.P."/>
            <person name="Blackwell M."/>
            <person name="Grigoriev I.V."/>
            <person name="Jeffries T.W."/>
        </authorList>
    </citation>
    <scope>NUCLEOTIDE SEQUENCE [LARGE SCALE GENOMIC DNA]</scope>
    <source>
        <strain evidence="3">NRRL Y-1626</strain>
    </source>
</reference>
<feature type="compositionally biased region" description="Polar residues" evidence="1">
    <location>
        <begin position="155"/>
        <end position="198"/>
    </location>
</feature>
<dbReference type="AlphaFoldDB" id="A0A1B7TBS4"/>
<name>A0A1B7TBS4_9ASCO</name>